<evidence type="ECO:0000313" key="1">
    <source>
        <dbReference type="EMBL" id="KKY22032.1"/>
    </source>
</evidence>
<proteinExistence type="predicted"/>
<organism evidence="1 2">
    <name type="scientific">Diplodia seriata</name>
    <dbReference type="NCBI Taxonomy" id="420778"/>
    <lineage>
        <taxon>Eukaryota</taxon>
        <taxon>Fungi</taxon>
        <taxon>Dikarya</taxon>
        <taxon>Ascomycota</taxon>
        <taxon>Pezizomycotina</taxon>
        <taxon>Dothideomycetes</taxon>
        <taxon>Dothideomycetes incertae sedis</taxon>
        <taxon>Botryosphaeriales</taxon>
        <taxon>Botryosphaeriaceae</taxon>
        <taxon>Diplodia</taxon>
    </lineage>
</organism>
<dbReference type="Proteomes" id="UP000034182">
    <property type="component" value="Unassembled WGS sequence"/>
</dbReference>
<gene>
    <name evidence="1" type="ORF">UCDDS831_g03868</name>
</gene>
<sequence length="405" mass="46027">MPVHIKMPPIQKQIADLKAIFGEDTKYWLPNGLPEVDLPLKKWDPPIINRLWSLATRNLGRAQLHGLIAKKTSERSPMSDKKHKMTPVHNDLKAVCDDLEPNFAAYDAIVTAYGCDTWPEFAPSKPLVSWDTKLLQALASVASRNGPDSKDAILKVHIPSALQARSAGAHAHMEIGDIQTAEFRYNVDEIKKNWGTIPVKLQDWLPEGTMLHVDNPEEWSAPVLYWLWKISSMTLPHHCHAVKDALLARLKTRQRWDPSKTLLAMSDVRYVSKMLEPKLKAIKELRACWGPFHILWLPIHAILKFPQEPLYWDTGLLISLAQLAKKHPDPESRRFYIRKMITSIVILRRKDGLVTAGIIDYAAMTFDPKLDIKMGEDYGGSKEFTPAELRLLQLGEAQEVSVRLK</sequence>
<reference evidence="1 2" key="1">
    <citation type="submission" date="2015-03" db="EMBL/GenBank/DDBJ databases">
        <authorList>
            <person name="Morales-Cruz A."/>
            <person name="Amrine K.C."/>
            <person name="Cantu D."/>
        </authorList>
    </citation>
    <scope>NUCLEOTIDE SEQUENCE [LARGE SCALE GENOMIC DNA]</scope>
    <source>
        <strain evidence="1">DS831</strain>
    </source>
</reference>
<dbReference type="EMBL" id="LAQI01000079">
    <property type="protein sequence ID" value="KKY22032.1"/>
    <property type="molecule type" value="Genomic_DNA"/>
</dbReference>
<dbReference type="AlphaFoldDB" id="A0A0G2EGP7"/>
<reference evidence="1 2" key="2">
    <citation type="submission" date="2015-05" db="EMBL/GenBank/DDBJ databases">
        <title>Distinctive expansion of gene families associated with plant cell wall degradation and secondary metabolism in the genomes of grapevine trunk pathogens.</title>
        <authorList>
            <person name="Lawrence D.P."/>
            <person name="Travadon R."/>
            <person name="Rolshausen P.E."/>
            <person name="Baumgartner K."/>
        </authorList>
    </citation>
    <scope>NUCLEOTIDE SEQUENCE [LARGE SCALE GENOMIC DNA]</scope>
    <source>
        <strain evidence="1">DS831</strain>
    </source>
</reference>
<name>A0A0G2EGP7_9PEZI</name>
<comment type="caution">
    <text evidence="1">The sequence shown here is derived from an EMBL/GenBank/DDBJ whole genome shotgun (WGS) entry which is preliminary data.</text>
</comment>
<protein>
    <submittedName>
        <fullName evidence="1">Uncharacterized protein</fullName>
    </submittedName>
</protein>
<evidence type="ECO:0000313" key="2">
    <source>
        <dbReference type="Proteomes" id="UP000034182"/>
    </source>
</evidence>
<accession>A0A0G2EGP7</accession>